<sequence>MAVKTKAKSSKPSNQVSIDDASRMLEENITKIFDAQQGTASYQEFLKVMSRVPNYSARNLMLIANQKPDAQIVMGYKEWQKLGRNVIKGESSLRILAPIIKDVEKEKLEGMKNATPAKGGKDPNSDKVKMVVGFRLVPVFDVSQTEGKPLITPQMMAMKALENDEETSKLYNDFKVALNDKQLPVYEKDLSTDPTYAGREVGGYFDRNDHIIVINTDPKVSENDSQKFDVLIHEYAHAKLHNKDSELKDLPRGHKEAQAESVAFVVNHYYGRDTGDASNGYIAQWAKDPKLAIQAIGEIQKAAVEIIEEINELQKDKIQEATKEAQKEHDAAKDYLIKSVGLKESSFEASQSAQSSLQLINKEHGYVLSGSLEHNEKNDTWYIRTNRQIIEPLHELDPEKGKFGVLNVEKEQGELKEYKAYSRIAEHFEVSQVKEGVYVVQSAPGRDMMTISREFSDASHATEFIKRSSMAQALHEHTTYSKMIEKGELHTELSQTNSEIISAVNKQVGEYLGHHSKKQVTLHSESGIKIGWAMIRNPNLKTIDDLHQEVETKKHLVSGRNLQTELNKIDVKDISKAEKAAKKEIKQIEHERERER</sequence>
<feature type="domain" description="N-terminal" evidence="2">
    <location>
        <begin position="42"/>
        <end position="123"/>
    </location>
</feature>
<keyword evidence="3" id="KW-0614">Plasmid</keyword>
<evidence type="ECO:0000313" key="4">
    <source>
        <dbReference type="Proteomes" id="UP000679498"/>
    </source>
</evidence>
<feature type="coiled-coil region" evidence="1">
    <location>
        <begin position="296"/>
        <end position="331"/>
    </location>
</feature>
<reference evidence="3 4" key="1">
    <citation type="submission" date="2021-05" db="EMBL/GenBank/DDBJ databases">
        <title>Biocontrol using Exiguobacterium acetylicum SI17 against litchi downy blight caused by Peronophythora litchii.</title>
        <authorList>
            <person name="Zheng L."/>
        </authorList>
    </citation>
    <scope>NUCLEOTIDE SEQUENCE [LARGE SCALE GENOMIC DNA]</scope>
    <source>
        <strain evidence="3 4">SI17</strain>
        <plasmid evidence="3 4">p4</plasmid>
    </source>
</reference>
<geneLocation type="plasmid" evidence="3 4">
    <name>p4</name>
</geneLocation>
<dbReference type="InterPro" id="IPR013610">
    <property type="entry name" value="ArdC_N"/>
</dbReference>
<gene>
    <name evidence="3" type="ORF">KKI46_17420</name>
</gene>
<dbReference type="Proteomes" id="UP000679498">
    <property type="component" value="Plasmid p4"/>
</dbReference>
<dbReference type="GeneID" id="88813486"/>
<protein>
    <recommendedName>
        <fullName evidence="2">N-terminal domain-containing protein</fullName>
    </recommendedName>
</protein>
<evidence type="ECO:0000313" key="3">
    <source>
        <dbReference type="EMBL" id="QWB32020.1"/>
    </source>
</evidence>
<evidence type="ECO:0000259" key="2">
    <source>
        <dbReference type="Pfam" id="PF08401"/>
    </source>
</evidence>
<name>A0ABX8GEF7_EXIAC</name>
<dbReference type="EMBL" id="CP075901">
    <property type="protein sequence ID" value="QWB32020.1"/>
    <property type="molecule type" value="Genomic_DNA"/>
</dbReference>
<keyword evidence="4" id="KW-1185">Reference proteome</keyword>
<dbReference type="Pfam" id="PF08401">
    <property type="entry name" value="ArdcN"/>
    <property type="match status" value="1"/>
</dbReference>
<proteinExistence type="predicted"/>
<organism evidence="3 4">
    <name type="scientific">Exiguobacterium acetylicum</name>
    <name type="common">Brevibacterium acetylicum</name>
    <dbReference type="NCBI Taxonomy" id="41170"/>
    <lineage>
        <taxon>Bacteria</taxon>
        <taxon>Bacillati</taxon>
        <taxon>Bacillota</taxon>
        <taxon>Bacilli</taxon>
        <taxon>Bacillales</taxon>
        <taxon>Bacillales Family XII. Incertae Sedis</taxon>
        <taxon>Exiguobacterium</taxon>
    </lineage>
</organism>
<accession>A0ABX8GEF7</accession>
<keyword evidence="1" id="KW-0175">Coiled coil</keyword>
<evidence type="ECO:0000256" key="1">
    <source>
        <dbReference type="SAM" id="Coils"/>
    </source>
</evidence>
<dbReference type="RefSeq" id="WP_214814326.1">
    <property type="nucleotide sequence ID" value="NZ_CP075901.1"/>
</dbReference>